<dbReference type="HOGENOM" id="CLU_3312379_0_0_6"/>
<dbReference type="EMBL" id="AE016827">
    <property type="protein sequence ID" value="AAU37891.1"/>
    <property type="molecule type" value="Genomic_DNA"/>
</dbReference>
<accession>Q65T19</accession>
<reference evidence="1 2" key="1">
    <citation type="journal article" date="2004" name="Nat. Biotechnol.">
        <title>The genome sequence of the capnophilic rumen bacterium Mannheimia succiniciproducens.</title>
        <authorList>
            <person name="Hong S.H."/>
            <person name="Kim J.S."/>
            <person name="Lee S.Y."/>
            <person name="In Y.H."/>
            <person name="Choi S.S."/>
            <person name="Rih J.-K."/>
            <person name="Kim C.H."/>
            <person name="Jeong H."/>
            <person name="Hur C.G."/>
            <person name="Kim J.J."/>
        </authorList>
    </citation>
    <scope>NUCLEOTIDE SEQUENCE [LARGE SCALE GENOMIC DNA]</scope>
    <source>
        <strain evidence="2">KCTC 0769BP / MBEL55E</strain>
    </source>
</reference>
<dbReference type="STRING" id="221988.MS1284"/>
<protein>
    <submittedName>
        <fullName evidence="1">Uncharacterized protein</fullName>
    </submittedName>
</protein>
<evidence type="ECO:0000313" key="1">
    <source>
        <dbReference type="EMBL" id="AAU37891.1"/>
    </source>
</evidence>
<dbReference type="KEGG" id="msu:MS1284"/>
<organism evidence="1 2">
    <name type="scientific">Mannheimia succiniciproducens (strain KCTC 0769BP / MBEL55E)</name>
    <dbReference type="NCBI Taxonomy" id="221988"/>
    <lineage>
        <taxon>Bacteria</taxon>
        <taxon>Pseudomonadati</taxon>
        <taxon>Pseudomonadota</taxon>
        <taxon>Gammaproteobacteria</taxon>
        <taxon>Pasteurellales</taxon>
        <taxon>Pasteurellaceae</taxon>
        <taxon>Basfia</taxon>
    </lineage>
</organism>
<proteinExistence type="predicted"/>
<keyword evidence="2" id="KW-1185">Reference proteome</keyword>
<sequence>MRWENRHIYRVGGLYIKYKENASHKINNFDKSAVKKLRI</sequence>
<gene>
    <name evidence="1" type="ordered locus">MS1284</name>
</gene>
<evidence type="ECO:0000313" key="2">
    <source>
        <dbReference type="Proteomes" id="UP000000607"/>
    </source>
</evidence>
<name>Q65T19_MANSM</name>
<dbReference type="AlphaFoldDB" id="Q65T19"/>
<dbReference type="Proteomes" id="UP000000607">
    <property type="component" value="Chromosome"/>
</dbReference>